<reference evidence="3 4" key="1">
    <citation type="journal article" date="2010" name="Plant Cell">
        <title>The Chlorella variabilis NC64A genome reveals adaptation to photosymbiosis, coevolution with viruses, and cryptic sex.</title>
        <authorList>
            <person name="Blanc G."/>
            <person name="Duncan G."/>
            <person name="Agarkova I."/>
            <person name="Borodovsky M."/>
            <person name="Gurnon J."/>
            <person name="Kuo A."/>
            <person name="Lindquist E."/>
            <person name="Lucas S."/>
            <person name="Pangilinan J."/>
            <person name="Polle J."/>
            <person name="Salamov A."/>
            <person name="Terry A."/>
            <person name="Yamada T."/>
            <person name="Dunigan D.D."/>
            <person name="Grigoriev I.V."/>
            <person name="Claverie J.M."/>
            <person name="Van Etten J.L."/>
        </authorList>
    </citation>
    <scope>NUCLEOTIDE SEQUENCE [LARGE SCALE GENOMIC DNA]</scope>
    <source>
        <strain evidence="3 4">NC64A</strain>
    </source>
</reference>
<accession>E1ZSM0</accession>
<protein>
    <submittedName>
        <fullName evidence="3">Expressed protein</fullName>
    </submittedName>
</protein>
<dbReference type="InterPro" id="IPR036047">
    <property type="entry name" value="F-box-like_dom_sf"/>
</dbReference>
<dbReference type="InParanoid" id="E1ZSM0"/>
<dbReference type="SUPFAM" id="SSF52047">
    <property type="entry name" value="RNI-like"/>
    <property type="match status" value="1"/>
</dbReference>
<dbReference type="InterPro" id="IPR032675">
    <property type="entry name" value="LRR_dom_sf"/>
</dbReference>
<sequence>MPAATRFTTFPEEIQGLILARCGLEDCPPFVLFCKAWHRLVYEQPELWRSLRVHVPESGSTTGGGSPAPPLRWLAGKLALRRRVGPLVSRLHLVGSGSVGVPPQLLPCLQQATLEELILTQPRELPPAMASTLTGFSGLHSLELAVLGTRPLPLTTTQAVAAAPGLRRLTLMAGRLQPALLRGCLAAQQLTLLELTSSDVPLPPLHPLTALTALRELSAFEWCSGAGGMRPLPLSAFPAIRRLAFRSTAFQLADGLEARSAPGARYAMFQLRMLPAAAAQPSPHLRPSQPVGQPAASASPGGDWVFACSGLELGRELPLHAMLRALGVRGASLVRLSMEECQLSPAAFLPPPPGSSDPLAGVQRLILESLLPAGGGGGNFAAEGGQPHQPGGGAAPPSEGLDALLRQMMLSMPRLSVLNLLGTPLPGGSPPASLLQLTRLTVLQMSGCQLATLPQSPVVSRLAVLALDSNNLEVLPPALAGARQLETLVLTGNPELRVAAADVEAGGALGA</sequence>
<dbReference type="Gene3D" id="3.80.10.10">
    <property type="entry name" value="Ribonuclease Inhibitor"/>
    <property type="match status" value="1"/>
</dbReference>
<evidence type="ECO:0000256" key="1">
    <source>
        <dbReference type="ARBA" id="ARBA00004430"/>
    </source>
</evidence>
<dbReference type="AlphaFoldDB" id="E1ZSM0"/>
<keyword evidence="4" id="KW-1185">Reference proteome</keyword>
<evidence type="ECO:0000256" key="2">
    <source>
        <dbReference type="SAM" id="MobiDB-lite"/>
    </source>
</evidence>
<dbReference type="Proteomes" id="UP000008141">
    <property type="component" value="Unassembled WGS sequence"/>
</dbReference>
<dbReference type="KEGG" id="cvr:CHLNCDRAFT_141321"/>
<feature type="region of interest" description="Disordered" evidence="2">
    <location>
        <begin position="377"/>
        <end position="399"/>
    </location>
</feature>
<dbReference type="RefSeq" id="XP_005843279.1">
    <property type="nucleotide sequence ID" value="XM_005843217.1"/>
</dbReference>
<dbReference type="SUPFAM" id="SSF81383">
    <property type="entry name" value="F-box domain"/>
    <property type="match status" value="1"/>
</dbReference>
<proteinExistence type="predicted"/>
<evidence type="ECO:0000313" key="4">
    <source>
        <dbReference type="Proteomes" id="UP000008141"/>
    </source>
</evidence>
<evidence type="ECO:0000313" key="3">
    <source>
        <dbReference type="EMBL" id="EFN51177.1"/>
    </source>
</evidence>
<feature type="compositionally biased region" description="Low complexity" evidence="2">
    <location>
        <begin position="380"/>
        <end position="389"/>
    </location>
</feature>
<dbReference type="EMBL" id="GL433867">
    <property type="protein sequence ID" value="EFN51177.1"/>
    <property type="molecule type" value="Genomic_DNA"/>
</dbReference>
<dbReference type="GeneID" id="17350617"/>
<name>E1ZSM0_CHLVA</name>
<dbReference type="GO" id="GO:0005930">
    <property type="term" value="C:axoneme"/>
    <property type="evidence" value="ECO:0007669"/>
    <property type="project" value="UniProtKB-SubCell"/>
</dbReference>
<gene>
    <name evidence="3" type="ORF">CHLNCDRAFT_141321</name>
</gene>
<organism evidence="4">
    <name type="scientific">Chlorella variabilis</name>
    <name type="common">Green alga</name>
    <dbReference type="NCBI Taxonomy" id="554065"/>
    <lineage>
        <taxon>Eukaryota</taxon>
        <taxon>Viridiplantae</taxon>
        <taxon>Chlorophyta</taxon>
        <taxon>core chlorophytes</taxon>
        <taxon>Trebouxiophyceae</taxon>
        <taxon>Chlorellales</taxon>
        <taxon>Chlorellaceae</taxon>
        <taxon>Chlorella clade</taxon>
        <taxon>Chlorella</taxon>
    </lineage>
</organism>
<comment type="subcellular location">
    <subcellularLocation>
        <location evidence="1">Cytoplasm</location>
        <location evidence="1">Cytoskeleton</location>
        <location evidence="1">Cilium axoneme</location>
    </subcellularLocation>
</comment>